<keyword evidence="2" id="KW-1185">Reference proteome</keyword>
<dbReference type="Proteomes" id="UP000478052">
    <property type="component" value="Unassembled WGS sequence"/>
</dbReference>
<proteinExistence type="predicted"/>
<accession>A0A6G0YMI9</accession>
<evidence type="ECO:0000313" key="1">
    <source>
        <dbReference type="EMBL" id="KAF0758524.1"/>
    </source>
</evidence>
<protein>
    <submittedName>
        <fullName evidence="1">Uncharacterized protein</fullName>
    </submittedName>
</protein>
<dbReference type="AlphaFoldDB" id="A0A6G0YMI9"/>
<organism evidence="1 2">
    <name type="scientific">Aphis craccivora</name>
    <name type="common">Cowpea aphid</name>
    <dbReference type="NCBI Taxonomy" id="307492"/>
    <lineage>
        <taxon>Eukaryota</taxon>
        <taxon>Metazoa</taxon>
        <taxon>Ecdysozoa</taxon>
        <taxon>Arthropoda</taxon>
        <taxon>Hexapoda</taxon>
        <taxon>Insecta</taxon>
        <taxon>Pterygota</taxon>
        <taxon>Neoptera</taxon>
        <taxon>Paraneoptera</taxon>
        <taxon>Hemiptera</taxon>
        <taxon>Sternorrhyncha</taxon>
        <taxon>Aphidomorpha</taxon>
        <taxon>Aphidoidea</taxon>
        <taxon>Aphididae</taxon>
        <taxon>Aphidini</taxon>
        <taxon>Aphis</taxon>
        <taxon>Aphis</taxon>
    </lineage>
</organism>
<evidence type="ECO:0000313" key="2">
    <source>
        <dbReference type="Proteomes" id="UP000478052"/>
    </source>
</evidence>
<comment type="caution">
    <text evidence="1">The sequence shown here is derived from an EMBL/GenBank/DDBJ whole genome shotgun (WGS) entry which is preliminary data.</text>
</comment>
<dbReference type="OrthoDB" id="6623227at2759"/>
<gene>
    <name evidence="1" type="ORF">FWK35_00011800</name>
</gene>
<sequence>GLCTKFDNSITYCRINMSPEPTEKSQDCIEWWCPKHSKFATIIKTYTRKPNSDADKKIIEKAKARFEYWNQKPKGENCCTNNRKNKKGMEFFPPSNWPK</sequence>
<name>A0A6G0YMI9_APHCR</name>
<dbReference type="EMBL" id="VUJU01003271">
    <property type="protein sequence ID" value="KAF0758524.1"/>
    <property type="molecule type" value="Genomic_DNA"/>
</dbReference>
<reference evidence="1 2" key="1">
    <citation type="submission" date="2019-08" db="EMBL/GenBank/DDBJ databases">
        <title>Whole genome of Aphis craccivora.</title>
        <authorList>
            <person name="Voronova N.V."/>
            <person name="Shulinski R.S."/>
            <person name="Bandarenka Y.V."/>
            <person name="Zhorov D.G."/>
            <person name="Warner D."/>
        </authorList>
    </citation>
    <scope>NUCLEOTIDE SEQUENCE [LARGE SCALE GENOMIC DNA]</scope>
    <source>
        <strain evidence="1">180601</strain>
        <tissue evidence="1">Whole Body</tissue>
    </source>
</reference>
<feature type="non-terminal residue" evidence="1">
    <location>
        <position position="1"/>
    </location>
</feature>